<evidence type="ECO:0000256" key="7">
    <source>
        <dbReference type="ARBA" id="ARBA00022793"/>
    </source>
</evidence>
<evidence type="ECO:0000256" key="3">
    <source>
        <dbReference type="ARBA" id="ARBA00005100"/>
    </source>
</evidence>
<dbReference type="InterPro" id="IPR044516">
    <property type="entry name" value="UXS-like"/>
</dbReference>
<comment type="subcellular location">
    <subcellularLocation>
        <location evidence="2">Golgi apparatus</location>
        <location evidence="2">Golgi stack membrane</location>
        <topology evidence="2">Single-pass type II membrane protein</topology>
    </subcellularLocation>
</comment>
<keyword evidence="10" id="KW-0520">NAD</keyword>
<keyword evidence="11" id="KW-0333">Golgi apparatus</keyword>
<evidence type="ECO:0000256" key="6">
    <source>
        <dbReference type="ARBA" id="ARBA00022692"/>
    </source>
</evidence>
<keyword evidence="6" id="KW-0812">Transmembrane</keyword>
<dbReference type="InterPro" id="IPR036291">
    <property type="entry name" value="NAD(P)-bd_dom_sf"/>
</dbReference>
<keyword evidence="8" id="KW-0735">Signal-anchor</keyword>
<evidence type="ECO:0000313" key="15">
    <source>
        <dbReference type="EMBL" id="SDF23663.1"/>
    </source>
</evidence>
<dbReference type="RefSeq" id="WP_091707719.1">
    <property type="nucleotide sequence ID" value="NZ_FNCA01000001.1"/>
</dbReference>
<feature type="domain" description="NAD(P)-binding" evidence="14">
    <location>
        <begin position="13"/>
        <end position="61"/>
    </location>
</feature>
<dbReference type="PANTHER" id="PTHR43078">
    <property type="entry name" value="UDP-GLUCURONIC ACID DECARBOXYLASE-RELATED"/>
    <property type="match status" value="1"/>
</dbReference>
<comment type="pathway">
    <text evidence="3">Nucleotide-sugar biosynthesis; UDP-alpha-D-xylose biosynthesis; UDP-alpha-D-xylose from UDP-alpha-D-glucuronate: step 1/1.</text>
</comment>
<evidence type="ECO:0000256" key="5">
    <source>
        <dbReference type="ARBA" id="ARBA00012290"/>
    </source>
</evidence>
<dbReference type="Gene3D" id="3.40.50.720">
    <property type="entry name" value="NAD(P)-binding Rossmann-like Domain"/>
    <property type="match status" value="1"/>
</dbReference>
<keyword evidence="12" id="KW-0472">Membrane</keyword>
<evidence type="ECO:0000256" key="12">
    <source>
        <dbReference type="ARBA" id="ARBA00023136"/>
    </source>
</evidence>
<evidence type="ECO:0000256" key="4">
    <source>
        <dbReference type="ARBA" id="ARBA00007505"/>
    </source>
</evidence>
<dbReference type="GO" id="GO:0048040">
    <property type="term" value="F:UDP-glucuronate decarboxylase activity"/>
    <property type="evidence" value="ECO:0007669"/>
    <property type="project" value="UniProtKB-EC"/>
</dbReference>
<reference evidence="15 16" key="1">
    <citation type="submission" date="2016-10" db="EMBL/GenBank/DDBJ databases">
        <authorList>
            <person name="Varghese N."/>
            <person name="Submissions S."/>
        </authorList>
    </citation>
    <scope>NUCLEOTIDE SEQUENCE [LARGE SCALE GENOMIC DNA]</scope>
    <source>
        <strain evidence="15 16">PL 12/M</strain>
    </source>
</reference>
<evidence type="ECO:0000256" key="2">
    <source>
        <dbReference type="ARBA" id="ARBA00004447"/>
    </source>
</evidence>
<proteinExistence type="inferred from homology"/>
<organism evidence="15 16">
    <name type="scientific">Methanolobus vulcani</name>
    <dbReference type="NCBI Taxonomy" id="38026"/>
    <lineage>
        <taxon>Archaea</taxon>
        <taxon>Methanobacteriati</taxon>
        <taxon>Methanobacteriota</taxon>
        <taxon>Stenosarchaea group</taxon>
        <taxon>Methanomicrobia</taxon>
        <taxon>Methanosarcinales</taxon>
        <taxon>Methanosarcinaceae</taxon>
        <taxon>Methanolobus</taxon>
    </lineage>
</organism>
<evidence type="ECO:0000259" key="14">
    <source>
        <dbReference type="Pfam" id="PF16363"/>
    </source>
</evidence>
<evidence type="ECO:0000256" key="11">
    <source>
        <dbReference type="ARBA" id="ARBA00023034"/>
    </source>
</evidence>
<comment type="cofactor">
    <cofactor evidence="1">
        <name>NAD(+)</name>
        <dbReference type="ChEBI" id="CHEBI:57540"/>
    </cofactor>
</comment>
<keyword evidence="7" id="KW-0210">Decarboxylase</keyword>
<keyword evidence="9" id="KW-1133">Transmembrane helix</keyword>
<accession>A0A7Z7AU50</accession>
<protein>
    <recommendedName>
        <fullName evidence="5">UDP-glucuronate decarboxylase</fullName>
        <ecNumber evidence="5">4.1.1.35</ecNumber>
    </recommendedName>
</protein>
<comment type="caution">
    <text evidence="15">The sequence shown here is derived from an EMBL/GenBank/DDBJ whole genome shotgun (WGS) entry which is preliminary data.</text>
</comment>
<evidence type="ECO:0000313" key="16">
    <source>
        <dbReference type="Proteomes" id="UP000199259"/>
    </source>
</evidence>
<dbReference type="OrthoDB" id="4907at2157"/>
<dbReference type="PANTHER" id="PTHR43078:SF6">
    <property type="entry name" value="UDP-GLUCURONIC ACID DECARBOXYLASE 1"/>
    <property type="match status" value="1"/>
</dbReference>
<name>A0A7Z7AU50_9EURY</name>
<evidence type="ECO:0000256" key="1">
    <source>
        <dbReference type="ARBA" id="ARBA00001911"/>
    </source>
</evidence>
<dbReference type="InterPro" id="IPR016040">
    <property type="entry name" value="NAD(P)-bd_dom"/>
</dbReference>
<keyword evidence="13" id="KW-0456">Lyase</keyword>
<sequence>MVAYNTLSNLNVLITGGAGFIGGHVVDKLIEIGNTVTIFDNMSSRRMEFIEHHKNNPNKEMKMW</sequence>
<dbReference type="GO" id="GO:0005737">
    <property type="term" value="C:cytoplasm"/>
    <property type="evidence" value="ECO:0007669"/>
    <property type="project" value="TreeGrafter"/>
</dbReference>
<dbReference type="GO" id="GO:0042732">
    <property type="term" value="P:D-xylose metabolic process"/>
    <property type="evidence" value="ECO:0007669"/>
    <property type="project" value="InterPro"/>
</dbReference>
<dbReference type="SUPFAM" id="SSF51735">
    <property type="entry name" value="NAD(P)-binding Rossmann-fold domains"/>
    <property type="match status" value="1"/>
</dbReference>
<evidence type="ECO:0000256" key="13">
    <source>
        <dbReference type="ARBA" id="ARBA00023239"/>
    </source>
</evidence>
<comment type="similarity">
    <text evidence="4">Belongs to the NAD(P)-dependent epimerase/dehydratase family. UDP-glucuronic acid decarboxylase subfamily.</text>
</comment>
<dbReference type="Proteomes" id="UP000199259">
    <property type="component" value="Unassembled WGS sequence"/>
</dbReference>
<dbReference type="EC" id="4.1.1.35" evidence="5"/>
<dbReference type="Pfam" id="PF16363">
    <property type="entry name" value="GDP_Man_Dehyd"/>
    <property type="match status" value="1"/>
</dbReference>
<evidence type="ECO:0000256" key="8">
    <source>
        <dbReference type="ARBA" id="ARBA00022968"/>
    </source>
</evidence>
<evidence type="ECO:0000256" key="10">
    <source>
        <dbReference type="ARBA" id="ARBA00023027"/>
    </source>
</evidence>
<dbReference type="GO" id="GO:0070403">
    <property type="term" value="F:NAD+ binding"/>
    <property type="evidence" value="ECO:0007669"/>
    <property type="project" value="InterPro"/>
</dbReference>
<dbReference type="EMBL" id="FNCA01000001">
    <property type="protein sequence ID" value="SDF23663.1"/>
    <property type="molecule type" value="Genomic_DNA"/>
</dbReference>
<dbReference type="AlphaFoldDB" id="A0A7Z7AU50"/>
<evidence type="ECO:0000256" key="9">
    <source>
        <dbReference type="ARBA" id="ARBA00022989"/>
    </source>
</evidence>
<gene>
    <name evidence="15" type="ORF">SAMN04488589_0075</name>
</gene>
<keyword evidence="16" id="KW-1185">Reference proteome</keyword>